<reference evidence="9" key="1">
    <citation type="journal article" date="2019" name="Int. J. Syst. Evol. Microbiol.">
        <title>The Global Catalogue of Microorganisms (GCM) 10K type strain sequencing project: providing services to taxonomists for standard genome sequencing and annotation.</title>
        <authorList>
            <consortium name="The Broad Institute Genomics Platform"/>
            <consortium name="The Broad Institute Genome Sequencing Center for Infectious Disease"/>
            <person name="Wu L."/>
            <person name="Ma J."/>
        </authorList>
    </citation>
    <scope>NUCLEOTIDE SEQUENCE [LARGE SCALE GENOMIC DNA]</scope>
    <source>
        <strain evidence="9">CGMCC 4.7330</strain>
    </source>
</reference>
<feature type="transmembrane region" description="Helical" evidence="6">
    <location>
        <begin position="108"/>
        <end position="126"/>
    </location>
</feature>
<dbReference type="PANTHER" id="PTHR36115">
    <property type="entry name" value="PROLINE-RICH ANTIGEN HOMOLOG-RELATED"/>
    <property type="match status" value="1"/>
</dbReference>
<comment type="subcellular location">
    <subcellularLocation>
        <location evidence="1">Cell membrane</location>
        <topology evidence="1">Multi-pass membrane protein</topology>
    </subcellularLocation>
</comment>
<feature type="transmembrane region" description="Helical" evidence="6">
    <location>
        <begin position="132"/>
        <end position="152"/>
    </location>
</feature>
<dbReference type="EMBL" id="JBHSAX010000003">
    <property type="protein sequence ID" value="MFC3960780.1"/>
    <property type="molecule type" value="Genomic_DNA"/>
</dbReference>
<dbReference type="InterPro" id="IPR051791">
    <property type="entry name" value="Pra-immunoreactive"/>
</dbReference>
<keyword evidence="3 6" id="KW-0812">Transmembrane</keyword>
<proteinExistence type="predicted"/>
<evidence type="ECO:0000313" key="9">
    <source>
        <dbReference type="Proteomes" id="UP001595696"/>
    </source>
</evidence>
<dbReference type="Proteomes" id="UP001595696">
    <property type="component" value="Unassembled WGS sequence"/>
</dbReference>
<dbReference type="PANTHER" id="PTHR36115:SF4">
    <property type="entry name" value="MEMBRANE PROTEIN"/>
    <property type="match status" value="1"/>
</dbReference>
<feature type="transmembrane region" description="Helical" evidence="6">
    <location>
        <begin position="12"/>
        <end position="45"/>
    </location>
</feature>
<sequence>MTYEPAPFFLRLAARILDLAFCLVLTFAVAIPVGLLVLPVAALAGESAEDAVLTLGIWLCYFIAYVGLEVFLLMRRDGQTLGKGLLGLRVVPAGEWARPRLAPGPATIRMLIIFLPFVFMSLAGSYPESELLDGIALAGVFVSLVSLVLATLPGRRRAVHDLAARSRVVRAPRRKIELRKDLPMALPGKVDLGKRS</sequence>
<evidence type="ECO:0000256" key="3">
    <source>
        <dbReference type="ARBA" id="ARBA00022692"/>
    </source>
</evidence>
<accession>A0ABV8DL62</accession>
<keyword evidence="5 6" id="KW-0472">Membrane</keyword>
<keyword evidence="9" id="KW-1185">Reference proteome</keyword>
<evidence type="ECO:0000256" key="6">
    <source>
        <dbReference type="SAM" id="Phobius"/>
    </source>
</evidence>
<evidence type="ECO:0000256" key="4">
    <source>
        <dbReference type="ARBA" id="ARBA00022989"/>
    </source>
</evidence>
<gene>
    <name evidence="8" type="ORF">ACFO0B_02115</name>
</gene>
<organism evidence="8 9">
    <name type="scientific">Nocardia jiangsuensis</name>
    <dbReference type="NCBI Taxonomy" id="1691563"/>
    <lineage>
        <taxon>Bacteria</taxon>
        <taxon>Bacillati</taxon>
        <taxon>Actinomycetota</taxon>
        <taxon>Actinomycetes</taxon>
        <taxon>Mycobacteriales</taxon>
        <taxon>Nocardiaceae</taxon>
        <taxon>Nocardia</taxon>
    </lineage>
</organism>
<feature type="transmembrane region" description="Helical" evidence="6">
    <location>
        <begin position="51"/>
        <end position="73"/>
    </location>
</feature>
<evidence type="ECO:0000259" key="7">
    <source>
        <dbReference type="Pfam" id="PF06271"/>
    </source>
</evidence>
<evidence type="ECO:0000313" key="8">
    <source>
        <dbReference type="EMBL" id="MFC3960780.1"/>
    </source>
</evidence>
<dbReference type="InterPro" id="IPR010432">
    <property type="entry name" value="RDD"/>
</dbReference>
<name>A0ABV8DL62_9NOCA</name>
<feature type="domain" description="RDD" evidence="7">
    <location>
        <begin position="6"/>
        <end position="164"/>
    </location>
</feature>
<dbReference type="RefSeq" id="WP_378610552.1">
    <property type="nucleotide sequence ID" value="NZ_JBHSAX010000003.1"/>
</dbReference>
<keyword evidence="4 6" id="KW-1133">Transmembrane helix</keyword>
<evidence type="ECO:0000256" key="2">
    <source>
        <dbReference type="ARBA" id="ARBA00022475"/>
    </source>
</evidence>
<protein>
    <submittedName>
        <fullName evidence="8">RDD family protein</fullName>
    </submittedName>
</protein>
<evidence type="ECO:0000256" key="1">
    <source>
        <dbReference type="ARBA" id="ARBA00004651"/>
    </source>
</evidence>
<dbReference type="Pfam" id="PF06271">
    <property type="entry name" value="RDD"/>
    <property type="match status" value="1"/>
</dbReference>
<evidence type="ECO:0000256" key="5">
    <source>
        <dbReference type="ARBA" id="ARBA00023136"/>
    </source>
</evidence>
<keyword evidence="2" id="KW-1003">Cell membrane</keyword>
<comment type="caution">
    <text evidence="8">The sequence shown here is derived from an EMBL/GenBank/DDBJ whole genome shotgun (WGS) entry which is preliminary data.</text>
</comment>